<dbReference type="RefSeq" id="XP_015409186.1">
    <property type="nucleotide sequence ID" value="XM_015548343.1"/>
</dbReference>
<dbReference type="Pfam" id="PF01202">
    <property type="entry name" value="SKI"/>
    <property type="match status" value="1"/>
</dbReference>
<dbReference type="PANTHER" id="PTHR21090:SF17">
    <property type="entry name" value="QUINATE REPRESSOR PROTEIN"/>
    <property type="match status" value="1"/>
</dbReference>
<dbReference type="FunFam" id="3.20.20.70:FF:000260">
    <property type="entry name" value="Quinate repressor protein"/>
    <property type="match status" value="1"/>
</dbReference>
<feature type="domain" description="Shikimate dehydrogenase substrate binding N-terminal" evidence="4">
    <location>
        <begin position="472"/>
        <end position="552"/>
    </location>
</feature>
<dbReference type="Proteomes" id="UP000037505">
    <property type="component" value="Unassembled WGS sequence"/>
</dbReference>
<evidence type="ECO:0000256" key="2">
    <source>
        <dbReference type="ARBA" id="ARBA00009349"/>
    </source>
</evidence>
<protein>
    <submittedName>
        <fullName evidence="5">Repressor protein</fullName>
    </submittedName>
</protein>
<dbReference type="PANTHER" id="PTHR21090">
    <property type="entry name" value="AROM/DEHYDROQUINATE SYNTHASE"/>
    <property type="match status" value="1"/>
</dbReference>
<dbReference type="InterPro" id="IPR027417">
    <property type="entry name" value="P-loop_NTPase"/>
</dbReference>
<comment type="similarity">
    <text evidence="1">In the 2nd section; belongs to the type-I 3-dehydroquinase family.</text>
</comment>
<dbReference type="InterPro" id="IPR036291">
    <property type="entry name" value="NAD(P)-bd_dom_sf"/>
</dbReference>
<dbReference type="GO" id="GO:0003855">
    <property type="term" value="F:3-dehydroquinate dehydratase activity"/>
    <property type="evidence" value="ECO:0007669"/>
    <property type="project" value="InterPro"/>
</dbReference>
<dbReference type="SUPFAM" id="SSF51569">
    <property type="entry name" value="Aldolase"/>
    <property type="match status" value="1"/>
</dbReference>
<dbReference type="CDD" id="cd00502">
    <property type="entry name" value="DHQase_I"/>
    <property type="match status" value="1"/>
</dbReference>
<dbReference type="SUPFAM" id="SSF51735">
    <property type="entry name" value="NAD(P)-binding Rossmann-fold domains"/>
    <property type="match status" value="1"/>
</dbReference>
<dbReference type="Gene3D" id="3.40.50.10860">
    <property type="entry name" value="Leucine Dehydrogenase, chain A, domain 1"/>
    <property type="match status" value="1"/>
</dbReference>
<dbReference type="GeneID" id="26804890"/>
<dbReference type="InterPro" id="IPR013785">
    <property type="entry name" value="Aldolase_TIM"/>
</dbReference>
<dbReference type="Pfam" id="PF08501">
    <property type="entry name" value="Shikimate_dh_N"/>
    <property type="match status" value="1"/>
</dbReference>
<dbReference type="InterPro" id="IPR006151">
    <property type="entry name" value="Shikm_DH/Glu-tRNA_Rdtase"/>
</dbReference>
<evidence type="ECO:0000313" key="6">
    <source>
        <dbReference type="Proteomes" id="UP000037505"/>
    </source>
</evidence>
<evidence type="ECO:0000256" key="1">
    <source>
        <dbReference type="ARBA" id="ARBA00006477"/>
    </source>
</evidence>
<dbReference type="Pfam" id="PF01487">
    <property type="entry name" value="DHquinase_I"/>
    <property type="match status" value="1"/>
</dbReference>
<dbReference type="FunFam" id="3.40.50.720:FF:000386">
    <property type="entry name" value="Quinate repressor protein"/>
    <property type="match status" value="1"/>
</dbReference>
<proteinExistence type="inferred from homology"/>
<keyword evidence="6" id="KW-1185">Reference proteome</keyword>
<evidence type="ECO:0000259" key="3">
    <source>
        <dbReference type="Pfam" id="PF01488"/>
    </source>
</evidence>
<dbReference type="SUPFAM" id="SSF52540">
    <property type="entry name" value="P-loop containing nucleoside triphosphate hydrolases"/>
    <property type="match status" value="1"/>
</dbReference>
<dbReference type="InterPro" id="IPR046346">
    <property type="entry name" value="Aminoacid_DH-like_N_sf"/>
</dbReference>
<comment type="caution">
    <text evidence="5">The sequence shown here is derived from an EMBL/GenBank/DDBJ whole genome shotgun (WGS) entry which is preliminary data.</text>
</comment>
<dbReference type="InterPro" id="IPR013708">
    <property type="entry name" value="Shikimate_DH-bd_N"/>
</dbReference>
<evidence type="ECO:0000259" key="4">
    <source>
        <dbReference type="Pfam" id="PF08501"/>
    </source>
</evidence>
<evidence type="ECO:0000313" key="5">
    <source>
        <dbReference type="EMBL" id="KNG88263.1"/>
    </source>
</evidence>
<reference evidence="5 6" key="1">
    <citation type="submission" date="2014-06" db="EMBL/GenBank/DDBJ databases">
        <title>The Genome of the Aflatoxigenic Filamentous Fungus Aspergillus nomius.</title>
        <authorList>
            <person name="Moore M.G."/>
            <person name="Shannon B.M."/>
            <person name="Brian M.M."/>
        </authorList>
    </citation>
    <scope>NUCLEOTIDE SEQUENCE [LARGE SCALE GENOMIC DNA]</scope>
    <source>
        <strain evidence="5 6">NRRL 13137</strain>
    </source>
</reference>
<dbReference type="InterPro" id="IPR001381">
    <property type="entry name" value="DHquinase_I"/>
</dbReference>
<dbReference type="STRING" id="1509407.A0A0L1J9Z3"/>
<dbReference type="Gene3D" id="3.40.50.720">
    <property type="entry name" value="NAD(P)-binding Rossmann-like Domain"/>
    <property type="match status" value="1"/>
</dbReference>
<dbReference type="Gene3D" id="3.20.20.70">
    <property type="entry name" value="Aldolase class I"/>
    <property type="match status" value="1"/>
</dbReference>
<dbReference type="GO" id="GO:0003866">
    <property type="term" value="F:3-phosphoshikimate 1-carboxyvinyltransferase activity"/>
    <property type="evidence" value="ECO:0007669"/>
    <property type="project" value="TreeGrafter"/>
</dbReference>
<dbReference type="InterPro" id="IPR031322">
    <property type="entry name" value="Shikimate/glucono_kinase"/>
</dbReference>
<dbReference type="SUPFAM" id="SSF53223">
    <property type="entry name" value="Aminoacid dehydrogenase-like, N-terminal domain"/>
    <property type="match status" value="1"/>
</dbReference>
<feature type="domain" description="Quinate/shikimate 5-dehydrogenase/glutamyl-tRNA reductase" evidence="3">
    <location>
        <begin position="613"/>
        <end position="659"/>
    </location>
</feature>
<dbReference type="AlphaFoldDB" id="A0A0L1J9Z3"/>
<dbReference type="EMBL" id="JNOM01000057">
    <property type="protein sequence ID" value="KNG88263.1"/>
    <property type="molecule type" value="Genomic_DNA"/>
</dbReference>
<dbReference type="CDD" id="cd01065">
    <property type="entry name" value="NAD_bind_Shikimate_DH"/>
    <property type="match status" value="1"/>
</dbReference>
<dbReference type="GO" id="GO:0009423">
    <property type="term" value="P:chorismate biosynthetic process"/>
    <property type="evidence" value="ECO:0007669"/>
    <property type="project" value="TreeGrafter"/>
</dbReference>
<dbReference type="OrthoDB" id="4415835at2759"/>
<dbReference type="Pfam" id="PF01488">
    <property type="entry name" value="Shikimate_DH"/>
    <property type="match status" value="1"/>
</dbReference>
<dbReference type="GO" id="GO:0004764">
    <property type="term" value="F:shikimate 3-dehydrogenase (NADP+) activity"/>
    <property type="evidence" value="ECO:0007669"/>
    <property type="project" value="InterPro"/>
</dbReference>
<dbReference type="Gene3D" id="3.40.50.300">
    <property type="entry name" value="P-loop containing nucleotide triphosphate hydrolases"/>
    <property type="match status" value="1"/>
</dbReference>
<name>A0A0L1J9Z3_ASPN3</name>
<organism evidence="5 6">
    <name type="scientific">Aspergillus nomiae NRRL (strain ATCC 15546 / NRRL 13137 / CBS 260.88 / M93)</name>
    <dbReference type="NCBI Taxonomy" id="1509407"/>
    <lineage>
        <taxon>Eukaryota</taxon>
        <taxon>Fungi</taxon>
        <taxon>Dikarya</taxon>
        <taxon>Ascomycota</taxon>
        <taxon>Pezizomycotina</taxon>
        <taxon>Eurotiomycetes</taxon>
        <taxon>Eurotiomycetidae</taxon>
        <taxon>Eurotiales</taxon>
        <taxon>Aspergillaceae</taxon>
        <taxon>Aspergillus</taxon>
        <taxon>Aspergillus subgen. Circumdati</taxon>
    </lineage>
</organism>
<accession>A0A0L1J9Z3</accession>
<sequence>MSQSLGHKCHRNLNPDASLVLVGIRGCGKRSLGFVAAAALKRRFITEDHYFKQVTGLTRHEYLKRFGSQEFQKRDIEVLKMMLDKHRSRCVIECGLGSLTRPVQEYLRLYSATNPVVYVVRDMFRIQTLLGLEDQAVKLLCEGDPLHRMCSNFEFYNIEDRSSMLAQLDEVTPDRRSAGYSFKLKEAKEDFTRFVRFITGADVNHSSYDSPFVLLETPPENRSFTHAIFIRSSEMLQEGVDLCELESGGDAIELCVDRWDTEMASTVSKQISLLRRSARIPIIFSIDASTSGIDNGTLSPAQLRSLYFEIAEHGLRLAVEYLAIDLEQDKSLLAETCRNRGMTKIIGQHIFKPSSSVMWDDESCLSLYLEAEKLGFQLVRILRVAAEREDNAAVAKFINKIQSLPGEHPPIIAYNVGSLGRTSQVFNSTLTSVTHPAIKRPTGNRTDPLITSRDAVQALFQSYVLDPLQFYILGASVAYSLSPAMYNAAFHHCGMSHTYSIPESPSLTALDKLGRDPHFGGASVVQPWRVQIFQKLSSKSRHAEAIGAINTIMPLRARADGTMFPLQEQASRRNQAGPVLGWYGENTDWVGIMTCMNRNLSPRNAISPLKTTGLVIGAGGMGRAAIYAMLRLGCRKIFIYNRTLSRAENVARHFNSWAASQVGSTKVVHVLKSLQDEWPSDTCHPCLIASCVPADPDQDEPPANFEMPMQWLESPTGGVVLEFAYKPLETPLLRQMRRFRSETGRPWVLVDGLDNVIEQAIAQFELLTGRKAPRRLMTLEALRNYVGEHGQFDEETIQARLDGVQ</sequence>
<gene>
    <name evidence="5" type="ORF">ANOM_003086</name>
</gene>
<comment type="similarity">
    <text evidence="2">In the N-terminal section; belongs to the shikimate kinase family.</text>
</comment>